<reference evidence="2 3" key="1">
    <citation type="submission" date="2011-10" db="EMBL/GenBank/DDBJ databases">
        <authorList>
            <person name="Genoscope - CEA"/>
        </authorList>
    </citation>
    <scope>NUCLEOTIDE SEQUENCE [LARGE SCALE GENOMIC DNA]</scope>
    <source>
        <strain evidence="2 3">RCC 1105</strain>
    </source>
</reference>
<dbReference type="Proteomes" id="UP000198341">
    <property type="component" value="Chromosome 14"/>
</dbReference>
<name>K8F413_9CHLO</name>
<dbReference type="InterPro" id="IPR051681">
    <property type="entry name" value="Ser/Thr_Kinases-Pseudokinases"/>
</dbReference>
<sequence>MHSCCNCLSVSFFPELFLAKSRTSRAKINVKSIRNECKSYTFSEDSLDIRKSLEKLGLILGEKIDEGSSAFIYLAISTGLSGFGKSSWQGEKGKVHAVKVVKLSEGKEESKLLAFHEEYSLLSSLSHRGIVKVYHYDRLFMVMEYCGGGSLFEALHCTNIKAKNVLNQETEGELISMIDENMPILNLPILMLDIAEALSYIHQHDLAHRDIKSANILLTWDKKLERVRAKIADFGSANAVSVVPVRKKTNPLRSLLGLQRGFYPVGSLLWMSPEMLEPPFEEEEVYARADKVDSYALAIVLWECMEWRIPWCGTEVPSRKLVVKKVVKSKSMHLPLPRKATKDFAELITVMLHKDPRKRPTSVEIFERLEDIAGIWDTERAYQQISSYLHINRTTEEYIYKVLSVNASHESTIPVVTSKENVYDHNS</sequence>
<dbReference type="KEGG" id="bpg:Bathy14g01810"/>
<dbReference type="GO" id="GO:0005524">
    <property type="term" value="F:ATP binding"/>
    <property type="evidence" value="ECO:0007669"/>
    <property type="project" value="InterPro"/>
</dbReference>
<dbReference type="eggNOG" id="KOG4645">
    <property type="taxonomic scope" value="Eukaryota"/>
</dbReference>
<dbReference type="AlphaFoldDB" id="K8F413"/>
<accession>K8F413</accession>
<dbReference type="SMART" id="SM00220">
    <property type="entry name" value="S_TKc"/>
    <property type="match status" value="1"/>
</dbReference>
<feature type="domain" description="Protein kinase" evidence="1">
    <location>
        <begin position="58"/>
        <end position="372"/>
    </location>
</feature>
<dbReference type="PROSITE" id="PS00108">
    <property type="entry name" value="PROTEIN_KINASE_ST"/>
    <property type="match status" value="1"/>
</dbReference>
<evidence type="ECO:0000259" key="1">
    <source>
        <dbReference type="PROSITE" id="PS50011"/>
    </source>
</evidence>
<dbReference type="STRING" id="41875.K8F413"/>
<dbReference type="GO" id="GO:0004674">
    <property type="term" value="F:protein serine/threonine kinase activity"/>
    <property type="evidence" value="ECO:0007669"/>
    <property type="project" value="TreeGrafter"/>
</dbReference>
<dbReference type="InterPro" id="IPR000719">
    <property type="entry name" value="Prot_kinase_dom"/>
</dbReference>
<dbReference type="SUPFAM" id="SSF56112">
    <property type="entry name" value="Protein kinase-like (PK-like)"/>
    <property type="match status" value="1"/>
</dbReference>
<dbReference type="RefSeq" id="XP_007509083.1">
    <property type="nucleotide sequence ID" value="XM_007509021.1"/>
</dbReference>
<protein>
    <recommendedName>
        <fullName evidence="1">Protein kinase domain-containing protein</fullName>
    </recommendedName>
</protein>
<dbReference type="PROSITE" id="PS50011">
    <property type="entry name" value="PROTEIN_KINASE_DOM"/>
    <property type="match status" value="1"/>
</dbReference>
<keyword evidence="3" id="KW-1185">Reference proteome</keyword>
<dbReference type="Gene3D" id="1.10.510.10">
    <property type="entry name" value="Transferase(Phosphotransferase) domain 1"/>
    <property type="match status" value="1"/>
</dbReference>
<dbReference type="Gene3D" id="3.30.200.20">
    <property type="entry name" value="Phosphorylase Kinase, domain 1"/>
    <property type="match status" value="1"/>
</dbReference>
<dbReference type="GeneID" id="19011901"/>
<dbReference type="OrthoDB" id="496946at2759"/>
<dbReference type="EMBL" id="FO082265">
    <property type="protein sequence ID" value="CCO19540.1"/>
    <property type="molecule type" value="Genomic_DNA"/>
</dbReference>
<dbReference type="PANTHER" id="PTHR44329:SF289">
    <property type="entry name" value="SERINE_THREONINE-PROTEIN KINASE VIK"/>
    <property type="match status" value="1"/>
</dbReference>
<dbReference type="InterPro" id="IPR011009">
    <property type="entry name" value="Kinase-like_dom_sf"/>
</dbReference>
<proteinExistence type="predicted"/>
<evidence type="ECO:0000313" key="2">
    <source>
        <dbReference type="EMBL" id="CCO19540.1"/>
    </source>
</evidence>
<dbReference type="InterPro" id="IPR008271">
    <property type="entry name" value="Ser/Thr_kinase_AS"/>
</dbReference>
<gene>
    <name evidence="2" type="ordered locus">Bathy14g01810</name>
</gene>
<dbReference type="Pfam" id="PF00069">
    <property type="entry name" value="Pkinase"/>
    <property type="match status" value="1"/>
</dbReference>
<dbReference type="PANTHER" id="PTHR44329">
    <property type="entry name" value="SERINE/THREONINE-PROTEIN KINASE TNNI3K-RELATED"/>
    <property type="match status" value="1"/>
</dbReference>
<evidence type="ECO:0000313" key="3">
    <source>
        <dbReference type="Proteomes" id="UP000198341"/>
    </source>
</evidence>
<organism evidence="2 3">
    <name type="scientific">Bathycoccus prasinos</name>
    <dbReference type="NCBI Taxonomy" id="41875"/>
    <lineage>
        <taxon>Eukaryota</taxon>
        <taxon>Viridiplantae</taxon>
        <taxon>Chlorophyta</taxon>
        <taxon>Mamiellophyceae</taxon>
        <taxon>Mamiellales</taxon>
        <taxon>Bathycoccaceae</taxon>
        <taxon>Bathycoccus</taxon>
    </lineage>
</organism>